<comment type="caution">
    <text evidence="1">The sequence shown here is derived from an EMBL/GenBank/DDBJ whole genome shotgun (WGS) entry which is preliminary data.</text>
</comment>
<sequence length="105" mass="12272">MTAISLLWPEIEQKEHWIFESLIIVAFIIDATFLLEILLNFIAFGLAYFTKEPHWFLHIFDAILVITTFFLEIFLHGKQREIVGLLIIFRLWRLIKVVGTVAVGV</sequence>
<feature type="non-terminal residue" evidence="1">
    <location>
        <position position="1"/>
    </location>
</feature>
<name>A0ACA9NJH1_9GLOM</name>
<protein>
    <submittedName>
        <fullName evidence="1">6278_t:CDS:1</fullName>
    </submittedName>
</protein>
<dbReference type="Proteomes" id="UP000789702">
    <property type="component" value="Unassembled WGS sequence"/>
</dbReference>
<accession>A0ACA9NJH1</accession>
<feature type="non-terminal residue" evidence="1">
    <location>
        <position position="105"/>
    </location>
</feature>
<evidence type="ECO:0000313" key="2">
    <source>
        <dbReference type="Proteomes" id="UP000789702"/>
    </source>
</evidence>
<keyword evidence="2" id="KW-1185">Reference proteome</keyword>
<evidence type="ECO:0000313" key="1">
    <source>
        <dbReference type="EMBL" id="CAG8658961.1"/>
    </source>
</evidence>
<organism evidence="1 2">
    <name type="scientific">Dentiscutata heterogama</name>
    <dbReference type="NCBI Taxonomy" id="1316150"/>
    <lineage>
        <taxon>Eukaryota</taxon>
        <taxon>Fungi</taxon>
        <taxon>Fungi incertae sedis</taxon>
        <taxon>Mucoromycota</taxon>
        <taxon>Glomeromycotina</taxon>
        <taxon>Glomeromycetes</taxon>
        <taxon>Diversisporales</taxon>
        <taxon>Gigasporaceae</taxon>
        <taxon>Dentiscutata</taxon>
    </lineage>
</organism>
<gene>
    <name evidence="1" type="ORF">DHETER_LOCUS9659</name>
</gene>
<dbReference type="EMBL" id="CAJVPU010017352">
    <property type="protein sequence ID" value="CAG8658961.1"/>
    <property type="molecule type" value="Genomic_DNA"/>
</dbReference>
<reference evidence="1" key="1">
    <citation type="submission" date="2021-06" db="EMBL/GenBank/DDBJ databases">
        <authorList>
            <person name="Kallberg Y."/>
            <person name="Tangrot J."/>
            <person name="Rosling A."/>
        </authorList>
    </citation>
    <scope>NUCLEOTIDE SEQUENCE</scope>
    <source>
        <strain evidence="1">IL203A</strain>
    </source>
</reference>
<proteinExistence type="predicted"/>